<dbReference type="Pfam" id="PF02321">
    <property type="entry name" value="OEP"/>
    <property type="match status" value="1"/>
</dbReference>
<dbReference type="InterPro" id="IPR051906">
    <property type="entry name" value="TolC-like"/>
</dbReference>
<sequence length="521" mass="59274">MKYSMLSIDPHHNREVTEPSSKSWYHHCWLMLVPYFTLVTIALPFRVLGVPLPALNVGVEGTNLTQPIALAIADVVQLAIENNTEIKNAYLDRITQRLDLAVAEDKFKPDLTPNLSLNAQRQTNGRQINQTQSLDIGAQMTAQLPLGSTVDLSWQSSRNLQQQFNSSNDVSQRSLNHRLQLQVTQPLLRGAGVRVNRASVERARVSDRSNILTVKATLMDRVTDAILAYRQLLQRQEALKIARLSLENSRKRLEITKALIDAGLQAPVEGIQAETDVASQELTVLSAKNDLDAARLQLLNLLELDRDLPIVAQQLDRQDLPNLDRDELLALAVENNPEYLRAKFNVEINNYDLIEAADRRRWALDLQTEYDWSPSNLSEDTSNLSVRLNLSHALGDLSRQQQFQQSRISLLKAENTINRQYSELTIDISDRIREIELLFEQVNQSRTARNLAQQQLEVEENKFRFSTSNTSLTDIIQFQNDLAFAKERELNASINYLNALTNLDRTLGLTLERWNLQIEID</sequence>
<dbReference type="PANTHER" id="PTHR30026">
    <property type="entry name" value="OUTER MEMBRANE PROTEIN TOLC"/>
    <property type="match status" value="1"/>
</dbReference>
<evidence type="ECO:0000256" key="5">
    <source>
        <dbReference type="ARBA" id="ARBA00022692"/>
    </source>
</evidence>
<name>A0ABT7BWY8_9CYAN</name>
<evidence type="ECO:0000256" key="6">
    <source>
        <dbReference type="ARBA" id="ARBA00023136"/>
    </source>
</evidence>
<dbReference type="Proteomes" id="UP001232992">
    <property type="component" value="Unassembled WGS sequence"/>
</dbReference>
<dbReference type="PANTHER" id="PTHR30026:SF20">
    <property type="entry name" value="OUTER MEMBRANE PROTEIN TOLC"/>
    <property type="match status" value="1"/>
</dbReference>
<keyword evidence="9" id="KW-1185">Reference proteome</keyword>
<evidence type="ECO:0000256" key="7">
    <source>
        <dbReference type="ARBA" id="ARBA00023237"/>
    </source>
</evidence>
<dbReference type="Gene3D" id="1.20.1600.10">
    <property type="entry name" value="Outer membrane efflux proteins (OEP)"/>
    <property type="match status" value="2"/>
</dbReference>
<evidence type="ECO:0000256" key="4">
    <source>
        <dbReference type="ARBA" id="ARBA00022452"/>
    </source>
</evidence>
<protein>
    <submittedName>
        <fullName evidence="8">TolC family protein</fullName>
    </submittedName>
</protein>
<dbReference type="SUPFAM" id="SSF56954">
    <property type="entry name" value="Outer membrane efflux proteins (OEP)"/>
    <property type="match status" value="1"/>
</dbReference>
<dbReference type="RefSeq" id="WP_283758244.1">
    <property type="nucleotide sequence ID" value="NZ_JAQOSQ010000008.1"/>
</dbReference>
<evidence type="ECO:0000256" key="2">
    <source>
        <dbReference type="ARBA" id="ARBA00007613"/>
    </source>
</evidence>
<keyword evidence="5" id="KW-0812">Transmembrane</keyword>
<comment type="subcellular location">
    <subcellularLocation>
        <location evidence="1">Cell outer membrane</location>
    </subcellularLocation>
</comment>
<dbReference type="EMBL" id="JAQOSQ010000008">
    <property type="protein sequence ID" value="MDJ1183590.1"/>
    <property type="molecule type" value="Genomic_DNA"/>
</dbReference>
<keyword evidence="7" id="KW-0998">Cell outer membrane</keyword>
<evidence type="ECO:0000313" key="8">
    <source>
        <dbReference type="EMBL" id="MDJ1183590.1"/>
    </source>
</evidence>
<organism evidence="8 9">
    <name type="scientific">Roseofilum casamattae BLCC-M143</name>
    <dbReference type="NCBI Taxonomy" id="3022442"/>
    <lineage>
        <taxon>Bacteria</taxon>
        <taxon>Bacillati</taxon>
        <taxon>Cyanobacteriota</taxon>
        <taxon>Cyanophyceae</taxon>
        <taxon>Desertifilales</taxon>
        <taxon>Desertifilaceae</taxon>
        <taxon>Roseofilum</taxon>
        <taxon>Roseofilum casamattae</taxon>
    </lineage>
</organism>
<evidence type="ECO:0000313" key="9">
    <source>
        <dbReference type="Proteomes" id="UP001232992"/>
    </source>
</evidence>
<accession>A0ABT7BWY8</accession>
<keyword evidence="4" id="KW-1134">Transmembrane beta strand</keyword>
<evidence type="ECO:0000256" key="1">
    <source>
        <dbReference type="ARBA" id="ARBA00004442"/>
    </source>
</evidence>
<keyword evidence="3" id="KW-0813">Transport</keyword>
<gene>
    <name evidence="8" type="ORF">PMH09_10300</name>
</gene>
<comment type="similarity">
    <text evidence="2">Belongs to the outer membrane factor (OMF) (TC 1.B.17) family.</text>
</comment>
<keyword evidence="6" id="KW-0472">Membrane</keyword>
<proteinExistence type="inferred from homology"/>
<evidence type="ECO:0000256" key="3">
    <source>
        <dbReference type="ARBA" id="ARBA00022448"/>
    </source>
</evidence>
<dbReference type="InterPro" id="IPR003423">
    <property type="entry name" value="OMP_efflux"/>
</dbReference>
<reference evidence="8 9" key="1">
    <citation type="submission" date="2023-01" db="EMBL/GenBank/DDBJ databases">
        <title>Novel diversity within Roseofilum (Cyanobacteria; Desertifilaceae) from marine benthic mats with descriptions of four novel species.</title>
        <authorList>
            <person name="Wang Y."/>
            <person name="Berthold D.E."/>
            <person name="Hu J."/>
            <person name="Lefler F.W."/>
            <person name="Laughinghouse H.D. IV."/>
        </authorList>
    </citation>
    <scope>NUCLEOTIDE SEQUENCE [LARGE SCALE GENOMIC DNA]</scope>
    <source>
        <strain evidence="8 9">BLCC-M143</strain>
    </source>
</reference>
<comment type="caution">
    <text evidence="8">The sequence shown here is derived from an EMBL/GenBank/DDBJ whole genome shotgun (WGS) entry which is preliminary data.</text>
</comment>